<dbReference type="FunFam" id="3.30.110.10:FF:000004">
    <property type="entry name" value="Translation initiation factor IF-3, mitochondrial"/>
    <property type="match status" value="1"/>
</dbReference>
<dbReference type="Pfam" id="PF05198">
    <property type="entry name" value="IF3_N"/>
    <property type="match status" value="1"/>
</dbReference>
<feature type="domain" description="Translation initiation factor 3 C-terminal" evidence="10">
    <location>
        <begin position="159"/>
        <end position="243"/>
    </location>
</feature>
<proteinExistence type="inferred from homology"/>
<evidence type="ECO:0000256" key="7">
    <source>
        <dbReference type="ARBA" id="ARBA00059316"/>
    </source>
</evidence>
<evidence type="ECO:0000256" key="5">
    <source>
        <dbReference type="ARBA" id="ARBA00022946"/>
    </source>
</evidence>
<feature type="region of interest" description="Disordered" evidence="9">
    <location>
        <begin position="250"/>
        <end position="279"/>
    </location>
</feature>
<evidence type="ECO:0000256" key="3">
    <source>
        <dbReference type="ARBA" id="ARBA00022540"/>
    </source>
</evidence>
<comment type="subcellular location">
    <subcellularLocation>
        <location evidence="1">Mitochondrion</location>
    </subcellularLocation>
</comment>
<dbReference type="GeneID" id="103261534"/>
<keyword evidence="6" id="KW-0496">Mitochondrion</keyword>
<dbReference type="GO" id="GO:0043024">
    <property type="term" value="F:ribosomal small subunit binding"/>
    <property type="evidence" value="ECO:0007669"/>
    <property type="project" value="Ensembl"/>
</dbReference>
<dbReference type="SUPFAM" id="SSF54364">
    <property type="entry name" value="Translation initiation factor IF3, N-terminal domain"/>
    <property type="match status" value="1"/>
</dbReference>
<dbReference type="InterPro" id="IPR019815">
    <property type="entry name" value="Translation_initiation_fac_3_C"/>
</dbReference>
<dbReference type="STRING" id="1868482.ENSTSYP00000003856"/>
<keyword evidence="5" id="KW-0809">Transit peptide</keyword>
<evidence type="ECO:0000256" key="4">
    <source>
        <dbReference type="ARBA" id="ARBA00022917"/>
    </source>
</evidence>
<reference evidence="13" key="1">
    <citation type="submission" date="2025-08" db="UniProtKB">
        <authorList>
            <consortium name="RefSeq"/>
        </authorList>
    </citation>
    <scope>IDENTIFICATION</scope>
</reference>
<dbReference type="KEGG" id="csyr:103261534"/>
<dbReference type="SUPFAM" id="SSF55200">
    <property type="entry name" value="Translation initiation factor IF3, C-terminal domain"/>
    <property type="match status" value="1"/>
</dbReference>
<dbReference type="InterPro" id="IPR036788">
    <property type="entry name" value="T_IF-3_C_sf"/>
</dbReference>
<comment type="similarity">
    <text evidence="2">Belongs to the IF-3 family.</text>
</comment>
<dbReference type="Gene3D" id="3.10.20.80">
    <property type="entry name" value="Translation initiation factor 3 (IF-3), N-terminal domain"/>
    <property type="match status" value="1"/>
</dbReference>
<dbReference type="OMA" id="SAGCVRW"/>
<evidence type="ECO:0000256" key="1">
    <source>
        <dbReference type="ARBA" id="ARBA00004173"/>
    </source>
</evidence>
<dbReference type="AlphaFoldDB" id="A0A1U7THM1"/>
<dbReference type="PANTHER" id="PTHR10938:SF0">
    <property type="entry name" value="TRANSLATION INITIATION FACTOR IF-3, MITOCHONDRIAL"/>
    <property type="match status" value="1"/>
</dbReference>
<dbReference type="CTD" id="219402"/>
<gene>
    <name evidence="13" type="primary">MTIF3</name>
</gene>
<protein>
    <recommendedName>
        <fullName evidence="8">Translation initiation factor IF-3, mitochondrial</fullName>
    </recommendedName>
</protein>
<evidence type="ECO:0000256" key="8">
    <source>
        <dbReference type="ARBA" id="ARBA00073270"/>
    </source>
</evidence>
<dbReference type="Gene3D" id="3.30.110.10">
    <property type="entry name" value="Translation initiation factor 3 (IF-3), C-terminal domain"/>
    <property type="match status" value="1"/>
</dbReference>
<evidence type="ECO:0000256" key="6">
    <source>
        <dbReference type="ARBA" id="ARBA00023128"/>
    </source>
</evidence>
<feature type="domain" description="Translation initiation factor 3 N-terminal" evidence="11">
    <location>
        <begin position="80"/>
        <end position="146"/>
    </location>
</feature>
<dbReference type="GO" id="GO:0005739">
    <property type="term" value="C:mitochondrion"/>
    <property type="evidence" value="ECO:0007669"/>
    <property type="project" value="UniProtKB-SubCell"/>
</dbReference>
<dbReference type="InterPro" id="IPR001288">
    <property type="entry name" value="Translation_initiation_fac_3"/>
</dbReference>
<dbReference type="GO" id="GO:0032790">
    <property type="term" value="P:ribosome disassembly"/>
    <property type="evidence" value="ECO:0007669"/>
    <property type="project" value="Ensembl"/>
</dbReference>
<evidence type="ECO:0000259" key="11">
    <source>
        <dbReference type="Pfam" id="PF05198"/>
    </source>
</evidence>
<evidence type="ECO:0000256" key="9">
    <source>
        <dbReference type="SAM" id="MobiDB-lite"/>
    </source>
</evidence>
<dbReference type="Pfam" id="PF00707">
    <property type="entry name" value="IF3_C"/>
    <property type="match status" value="1"/>
</dbReference>
<evidence type="ECO:0000313" key="13">
    <source>
        <dbReference type="RefSeq" id="XP_008057345.1"/>
    </source>
</evidence>
<dbReference type="RefSeq" id="XP_008057345.1">
    <property type="nucleotide sequence ID" value="XM_008059154.2"/>
</dbReference>
<evidence type="ECO:0000256" key="2">
    <source>
        <dbReference type="ARBA" id="ARBA00005439"/>
    </source>
</evidence>
<dbReference type="GO" id="GO:0008135">
    <property type="term" value="F:translation factor activity, RNA binding"/>
    <property type="evidence" value="ECO:0007669"/>
    <property type="project" value="Ensembl"/>
</dbReference>
<dbReference type="GO" id="GO:0003743">
    <property type="term" value="F:translation initiation factor activity"/>
    <property type="evidence" value="ECO:0007669"/>
    <property type="project" value="UniProtKB-KW"/>
</dbReference>
<accession>A0A1U7THM1</accession>
<name>A0A1U7THM1_CARSF</name>
<evidence type="ECO:0000313" key="12">
    <source>
        <dbReference type="Proteomes" id="UP000189704"/>
    </source>
</evidence>
<dbReference type="GO" id="GO:0070124">
    <property type="term" value="P:mitochondrial translational initiation"/>
    <property type="evidence" value="ECO:0007669"/>
    <property type="project" value="TreeGrafter"/>
</dbReference>
<dbReference type="OrthoDB" id="21573at2759"/>
<keyword evidence="4" id="KW-0648">Protein biosynthesis</keyword>
<organism evidence="12 13">
    <name type="scientific">Carlito syrichta</name>
    <name type="common">Philippine tarsier</name>
    <name type="synonym">Tarsius syrichta</name>
    <dbReference type="NCBI Taxonomy" id="1868482"/>
    <lineage>
        <taxon>Eukaryota</taxon>
        <taxon>Metazoa</taxon>
        <taxon>Chordata</taxon>
        <taxon>Craniata</taxon>
        <taxon>Vertebrata</taxon>
        <taxon>Euteleostomi</taxon>
        <taxon>Mammalia</taxon>
        <taxon>Eutheria</taxon>
        <taxon>Euarchontoglires</taxon>
        <taxon>Primates</taxon>
        <taxon>Haplorrhini</taxon>
        <taxon>Tarsiiformes</taxon>
        <taxon>Tarsiidae</taxon>
        <taxon>Carlito</taxon>
    </lineage>
</organism>
<dbReference type="InterPro" id="IPR019814">
    <property type="entry name" value="Translation_initiation_fac_3_N"/>
</dbReference>
<sequence>MAALFLKRLMLQTLKTESNCIARCFVQQVVRKTPPAQLFPIASAPRLSCLIHAKASSTVTDTQDERKKKKRNDTVFSNTGRKISERIIHVVDENGNDLGHMHRADVIRLLDERHLRLVLRNARVEPPEYQLMTGIQIHQERLRQREIEKARPKARPTLTKEVIFSSNIGQHDLNTKSKQIQQWIEKKHHVQITIKKGKNADEPENKMEEIVHQILQTMPGIATFASRPQAIKGGKAVMCVLRPLSKKEETAYREALETQQRDTLHKDSGSDRESDAWHQ</sequence>
<keyword evidence="12" id="KW-1185">Reference proteome</keyword>
<dbReference type="InterPro" id="IPR036787">
    <property type="entry name" value="T_IF-3_N_sf"/>
</dbReference>
<comment type="function">
    <text evidence="7">IF-3 binds to the 28S ribosomal subunit and shifts the equilibrium between 55S ribosomes and their 39S and 28S subunits in favor of the free subunits, thus enhancing the availability of 28S subunits on which protein synthesis initiation begins.</text>
</comment>
<dbReference type="FunFam" id="3.10.20.80:FF:000002">
    <property type="entry name" value="Mitochondrial translational initiation factor 3"/>
    <property type="match status" value="1"/>
</dbReference>
<keyword evidence="3 13" id="KW-0396">Initiation factor</keyword>
<dbReference type="Proteomes" id="UP000189704">
    <property type="component" value="Unplaced"/>
</dbReference>
<dbReference type="PANTHER" id="PTHR10938">
    <property type="entry name" value="TRANSLATION INITIATION FACTOR IF-3"/>
    <property type="match status" value="1"/>
</dbReference>
<evidence type="ECO:0000259" key="10">
    <source>
        <dbReference type="Pfam" id="PF00707"/>
    </source>
</evidence>